<evidence type="ECO:0008006" key="4">
    <source>
        <dbReference type="Google" id="ProtNLM"/>
    </source>
</evidence>
<name>A0A0V0QT80_PSEPJ</name>
<comment type="caution">
    <text evidence="2">The sequence shown here is derived from an EMBL/GenBank/DDBJ whole genome shotgun (WGS) entry which is preliminary data.</text>
</comment>
<evidence type="ECO:0000313" key="2">
    <source>
        <dbReference type="EMBL" id="KRX05431.1"/>
    </source>
</evidence>
<keyword evidence="1" id="KW-0812">Transmembrane</keyword>
<keyword evidence="1" id="KW-1133">Transmembrane helix</keyword>
<keyword evidence="1" id="KW-0472">Membrane</keyword>
<protein>
    <recommendedName>
        <fullName evidence="4">Transmembrane protein</fullName>
    </recommendedName>
</protein>
<gene>
    <name evidence="2" type="ORF">PPERSA_05540</name>
</gene>
<accession>A0A0V0QT80</accession>
<dbReference type="EMBL" id="LDAU01000108">
    <property type="protein sequence ID" value="KRX05431.1"/>
    <property type="molecule type" value="Genomic_DNA"/>
</dbReference>
<evidence type="ECO:0000313" key="3">
    <source>
        <dbReference type="Proteomes" id="UP000054937"/>
    </source>
</evidence>
<dbReference type="AlphaFoldDB" id="A0A0V0QT80"/>
<evidence type="ECO:0000256" key="1">
    <source>
        <dbReference type="SAM" id="Phobius"/>
    </source>
</evidence>
<proteinExistence type="predicted"/>
<reference evidence="2 3" key="1">
    <citation type="journal article" date="2015" name="Sci. Rep.">
        <title>Genome of the facultative scuticociliatosis pathogen Pseudocohnilembus persalinus provides insight into its virulence through horizontal gene transfer.</title>
        <authorList>
            <person name="Xiong J."/>
            <person name="Wang G."/>
            <person name="Cheng J."/>
            <person name="Tian M."/>
            <person name="Pan X."/>
            <person name="Warren A."/>
            <person name="Jiang C."/>
            <person name="Yuan D."/>
            <person name="Miao W."/>
        </authorList>
    </citation>
    <scope>NUCLEOTIDE SEQUENCE [LARGE SCALE GENOMIC DNA]</scope>
    <source>
        <strain evidence="2">36N120E</strain>
    </source>
</reference>
<dbReference type="Proteomes" id="UP000054937">
    <property type="component" value="Unassembled WGS sequence"/>
</dbReference>
<keyword evidence="3" id="KW-1185">Reference proteome</keyword>
<dbReference type="InParanoid" id="A0A0V0QT80"/>
<organism evidence="2 3">
    <name type="scientific">Pseudocohnilembus persalinus</name>
    <name type="common">Ciliate</name>
    <dbReference type="NCBI Taxonomy" id="266149"/>
    <lineage>
        <taxon>Eukaryota</taxon>
        <taxon>Sar</taxon>
        <taxon>Alveolata</taxon>
        <taxon>Ciliophora</taxon>
        <taxon>Intramacronucleata</taxon>
        <taxon>Oligohymenophorea</taxon>
        <taxon>Scuticociliatia</taxon>
        <taxon>Philasterida</taxon>
        <taxon>Pseudocohnilembidae</taxon>
        <taxon>Pseudocohnilembus</taxon>
    </lineage>
</organism>
<sequence length="111" mass="13176">MKLIFQLELKKQYYIQLNNYKILFINLQKNISISIIQILYIKNNYFLKIIIKNNKNILQQIKYNFNIFIVVLSSIFSYFGSILSLSFQFVKIKFSGSTYYSVFSLPGKKSC</sequence>
<feature type="transmembrane region" description="Helical" evidence="1">
    <location>
        <begin position="63"/>
        <end position="87"/>
    </location>
</feature>